<dbReference type="Proteomes" id="UP001341840">
    <property type="component" value="Unassembled WGS sequence"/>
</dbReference>
<name>A0ABU6VIN0_9FABA</name>
<keyword evidence="2" id="KW-1185">Reference proteome</keyword>
<evidence type="ECO:0000313" key="2">
    <source>
        <dbReference type="Proteomes" id="UP001341840"/>
    </source>
</evidence>
<accession>A0ABU6VIN0</accession>
<sequence length="101" mass="11696">MGEEGERQCTYALAVVSNKLEVWRQHNTQNDSSSGGELQQRWQALITTMTLASMRWRRHHRRLVSLHHCVSPVVRTSTSYFRFCFSSSLCRDNRATGVQKP</sequence>
<comment type="caution">
    <text evidence="1">The sequence shown here is derived from an EMBL/GenBank/DDBJ whole genome shotgun (WGS) entry which is preliminary data.</text>
</comment>
<protein>
    <submittedName>
        <fullName evidence="1">Uncharacterized protein</fullName>
    </submittedName>
</protein>
<dbReference type="EMBL" id="JASCZI010151429">
    <property type="protein sequence ID" value="MED6172797.1"/>
    <property type="molecule type" value="Genomic_DNA"/>
</dbReference>
<reference evidence="1 2" key="1">
    <citation type="journal article" date="2023" name="Plants (Basel)">
        <title>Bridging the Gap: Combining Genomics and Transcriptomics Approaches to Understand Stylosanthes scabra, an Orphan Legume from the Brazilian Caatinga.</title>
        <authorList>
            <person name="Ferreira-Neto J.R.C."/>
            <person name="da Silva M.D."/>
            <person name="Binneck E."/>
            <person name="de Melo N.F."/>
            <person name="da Silva R.H."/>
            <person name="de Melo A.L.T.M."/>
            <person name="Pandolfi V."/>
            <person name="Bustamante F.O."/>
            <person name="Brasileiro-Vidal A.C."/>
            <person name="Benko-Iseppon A.M."/>
        </authorList>
    </citation>
    <scope>NUCLEOTIDE SEQUENCE [LARGE SCALE GENOMIC DNA]</scope>
    <source>
        <tissue evidence="1">Leaves</tissue>
    </source>
</reference>
<gene>
    <name evidence="1" type="ORF">PIB30_053293</name>
</gene>
<evidence type="ECO:0000313" key="1">
    <source>
        <dbReference type="EMBL" id="MED6172797.1"/>
    </source>
</evidence>
<proteinExistence type="predicted"/>
<organism evidence="1 2">
    <name type="scientific">Stylosanthes scabra</name>
    <dbReference type="NCBI Taxonomy" id="79078"/>
    <lineage>
        <taxon>Eukaryota</taxon>
        <taxon>Viridiplantae</taxon>
        <taxon>Streptophyta</taxon>
        <taxon>Embryophyta</taxon>
        <taxon>Tracheophyta</taxon>
        <taxon>Spermatophyta</taxon>
        <taxon>Magnoliopsida</taxon>
        <taxon>eudicotyledons</taxon>
        <taxon>Gunneridae</taxon>
        <taxon>Pentapetalae</taxon>
        <taxon>rosids</taxon>
        <taxon>fabids</taxon>
        <taxon>Fabales</taxon>
        <taxon>Fabaceae</taxon>
        <taxon>Papilionoideae</taxon>
        <taxon>50 kb inversion clade</taxon>
        <taxon>dalbergioids sensu lato</taxon>
        <taxon>Dalbergieae</taxon>
        <taxon>Pterocarpus clade</taxon>
        <taxon>Stylosanthes</taxon>
    </lineage>
</organism>